<dbReference type="Proteomes" id="UP000885986">
    <property type="component" value="Unassembled WGS sequence"/>
</dbReference>
<dbReference type="PANTHER" id="PTHR46429:SF1">
    <property type="entry name" value="23S RRNA (GUANOSINE-2'-O-)-METHYLTRANSFERASE RLMB"/>
    <property type="match status" value="1"/>
</dbReference>
<dbReference type="PANTHER" id="PTHR46429">
    <property type="entry name" value="23S RRNA (GUANOSINE-2'-O-)-METHYLTRANSFERASE RLMB"/>
    <property type="match status" value="1"/>
</dbReference>
<dbReference type="InterPro" id="IPR004441">
    <property type="entry name" value="rRNA_MeTrfase_TrmH"/>
</dbReference>
<dbReference type="InterPro" id="IPR029026">
    <property type="entry name" value="tRNA_m1G_MTases_N"/>
</dbReference>
<organism evidence="4">
    <name type="scientific">Desulfurivibrio alkaliphilus</name>
    <dbReference type="NCBI Taxonomy" id="427923"/>
    <lineage>
        <taxon>Bacteria</taxon>
        <taxon>Pseudomonadati</taxon>
        <taxon>Thermodesulfobacteriota</taxon>
        <taxon>Desulfobulbia</taxon>
        <taxon>Desulfobulbales</taxon>
        <taxon>Desulfobulbaceae</taxon>
        <taxon>Desulfurivibrio</taxon>
    </lineage>
</organism>
<dbReference type="GO" id="GO:0006396">
    <property type="term" value="P:RNA processing"/>
    <property type="evidence" value="ECO:0007669"/>
    <property type="project" value="InterPro"/>
</dbReference>
<comment type="caution">
    <text evidence="4">The sequence shown here is derived from an EMBL/GenBank/DDBJ whole genome shotgun (WGS) entry which is preliminary data.</text>
</comment>
<dbReference type="Gene3D" id="3.40.1280.10">
    <property type="match status" value="1"/>
</dbReference>
<dbReference type="InterPro" id="IPR029064">
    <property type="entry name" value="Ribosomal_eL30-like_sf"/>
</dbReference>
<dbReference type="NCBIfam" id="TIGR00186">
    <property type="entry name" value="rRNA_methyl_3"/>
    <property type="match status" value="1"/>
</dbReference>
<dbReference type="Pfam" id="PF00588">
    <property type="entry name" value="SpoU_methylase"/>
    <property type="match status" value="1"/>
</dbReference>
<dbReference type="InterPro" id="IPR001537">
    <property type="entry name" value="SpoU_MeTrfase"/>
</dbReference>
<evidence type="ECO:0000259" key="3">
    <source>
        <dbReference type="SMART" id="SM00967"/>
    </source>
</evidence>
<dbReference type="SUPFAM" id="SSF75217">
    <property type="entry name" value="alpha/beta knot"/>
    <property type="match status" value="1"/>
</dbReference>
<accession>A0A7C2TGD2</accession>
<dbReference type="GO" id="GO:0005829">
    <property type="term" value="C:cytosol"/>
    <property type="evidence" value="ECO:0007669"/>
    <property type="project" value="TreeGrafter"/>
</dbReference>
<keyword evidence="2" id="KW-0808">Transferase</keyword>
<dbReference type="EMBL" id="DSDS01000101">
    <property type="protein sequence ID" value="HET97920.1"/>
    <property type="molecule type" value="Genomic_DNA"/>
</dbReference>
<evidence type="ECO:0000313" key="4">
    <source>
        <dbReference type="EMBL" id="HET97920.1"/>
    </source>
</evidence>
<gene>
    <name evidence="4" type="primary">rlmB</name>
    <name evidence="4" type="ORF">ENN98_04385</name>
</gene>
<protein>
    <submittedName>
        <fullName evidence="4">23S rRNA (Guanosine(2251)-2'-O)-methyltransferase RlmB</fullName>
    </submittedName>
</protein>
<dbReference type="InterPro" id="IPR013123">
    <property type="entry name" value="SpoU_subst-bd"/>
</dbReference>
<sequence>MKKQRRSRSEPVVDDPAGTTMIWGVHPVSELLRRRPNLILTIFLAQKRDDAKARSIGELADRHRIRVEQGLPPEQAETTAHQGVAALVRTPPPLSLGELLARTSDLPLLLMLDSLQDPHNLGAVIRSAAAFGVNGVIIPKDRSAPITGTVMKAAAGTLPLVEICQVTNLADSLRKLKEQGFWIYGAAGDAPATIYQTDFNGPICLVVGNEQKGIRPLLRRHCDFLISIPLAAGVESLNVSVATGIMLAEIRRRQLPPSVD</sequence>
<proteinExistence type="predicted"/>
<dbReference type="InterPro" id="IPR029028">
    <property type="entry name" value="Alpha/beta_knot_MTases"/>
</dbReference>
<dbReference type="AlphaFoldDB" id="A0A7C2TGD2"/>
<dbReference type="CDD" id="cd18103">
    <property type="entry name" value="SpoU-like_RlmB"/>
    <property type="match status" value="1"/>
</dbReference>
<keyword evidence="1" id="KW-0489">Methyltransferase</keyword>
<reference evidence="4" key="1">
    <citation type="journal article" date="2020" name="mSystems">
        <title>Genome- and Community-Level Interaction Insights into Carbon Utilization and Element Cycling Functions of Hydrothermarchaeota in Hydrothermal Sediment.</title>
        <authorList>
            <person name="Zhou Z."/>
            <person name="Liu Y."/>
            <person name="Xu W."/>
            <person name="Pan J."/>
            <person name="Luo Z.H."/>
            <person name="Li M."/>
        </authorList>
    </citation>
    <scope>NUCLEOTIDE SEQUENCE [LARGE SCALE GENOMIC DNA]</scope>
    <source>
        <strain evidence="4">SpSt-1224</strain>
    </source>
</reference>
<dbReference type="SUPFAM" id="SSF55315">
    <property type="entry name" value="L30e-like"/>
    <property type="match status" value="1"/>
</dbReference>
<dbReference type="Gene3D" id="3.30.1330.30">
    <property type="match status" value="1"/>
</dbReference>
<dbReference type="Pfam" id="PF08032">
    <property type="entry name" value="SpoU_sub_bind"/>
    <property type="match status" value="1"/>
</dbReference>
<feature type="domain" description="RNA 2-O ribose methyltransferase substrate binding" evidence="3">
    <location>
        <begin position="21"/>
        <end position="94"/>
    </location>
</feature>
<name>A0A7C2TGD2_9BACT</name>
<evidence type="ECO:0000256" key="1">
    <source>
        <dbReference type="ARBA" id="ARBA00022603"/>
    </source>
</evidence>
<dbReference type="GO" id="GO:0003723">
    <property type="term" value="F:RNA binding"/>
    <property type="evidence" value="ECO:0007669"/>
    <property type="project" value="InterPro"/>
</dbReference>
<dbReference type="GO" id="GO:0032259">
    <property type="term" value="P:methylation"/>
    <property type="evidence" value="ECO:0007669"/>
    <property type="project" value="UniProtKB-KW"/>
</dbReference>
<evidence type="ECO:0000256" key="2">
    <source>
        <dbReference type="ARBA" id="ARBA00022679"/>
    </source>
</evidence>
<dbReference type="GO" id="GO:0008173">
    <property type="term" value="F:RNA methyltransferase activity"/>
    <property type="evidence" value="ECO:0007669"/>
    <property type="project" value="InterPro"/>
</dbReference>
<dbReference type="SMART" id="SM00967">
    <property type="entry name" value="SpoU_sub_bind"/>
    <property type="match status" value="1"/>
</dbReference>